<dbReference type="GO" id="GO:0070210">
    <property type="term" value="C:Rpd3L-Expanded complex"/>
    <property type="evidence" value="ECO:0007669"/>
    <property type="project" value="TreeGrafter"/>
</dbReference>
<reference evidence="6" key="1">
    <citation type="journal article" date="2020" name="Stud. Mycol.">
        <title>101 Dothideomycetes genomes: a test case for predicting lifestyles and emergence of pathogens.</title>
        <authorList>
            <person name="Haridas S."/>
            <person name="Albert R."/>
            <person name="Binder M."/>
            <person name="Bloem J."/>
            <person name="Labutti K."/>
            <person name="Salamov A."/>
            <person name="Andreopoulos B."/>
            <person name="Baker S."/>
            <person name="Barry K."/>
            <person name="Bills G."/>
            <person name="Bluhm B."/>
            <person name="Cannon C."/>
            <person name="Castanera R."/>
            <person name="Culley D."/>
            <person name="Daum C."/>
            <person name="Ezra D."/>
            <person name="Gonzalez J."/>
            <person name="Henrissat B."/>
            <person name="Kuo A."/>
            <person name="Liang C."/>
            <person name="Lipzen A."/>
            <person name="Lutzoni F."/>
            <person name="Magnuson J."/>
            <person name="Mondo S."/>
            <person name="Nolan M."/>
            <person name="Ohm R."/>
            <person name="Pangilinan J."/>
            <person name="Park H.-J."/>
            <person name="Ramirez L."/>
            <person name="Alfaro M."/>
            <person name="Sun H."/>
            <person name="Tritt A."/>
            <person name="Yoshinaga Y."/>
            <person name="Zwiers L.-H."/>
            <person name="Turgeon B."/>
            <person name="Goodwin S."/>
            <person name="Spatafora J."/>
            <person name="Crous P."/>
            <person name="Grigoriev I."/>
        </authorList>
    </citation>
    <scope>NUCLEOTIDE SEQUENCE</scope>
    <source>
        <strain evidence="6">SCOH1-5</strain>
    </source>
</reference>
<dbReference type="PROSITE" id="PS50330">
    <property type="entry name" value="UIM"/>
    <property type="match status" value="1"/>
</dbReference>
<evidence type="ECO:0000256" key="4">
    <source>
        <dbReference type="SAM" id="MobiDB-lite"/>
    </source>
</evidence>
<dbReference type="GO" id="GO:0061188">
    <property type="term" value="P:negative regulation of rDNA heterochromatin formation"/>
    <property type="evidence" value="ECO:0007669"/>
    <property type="project" value="TreeGrafter"/>
</dbReference>
<dbReference type="PANTHER" id="PTHR47793">
    <property type="entry name" value="HISTONE DEACETYLASE COMPLEX SUBUNIT CTI6"/>
    <property type="match status" value="1"/>
</dbReference>
<evidence type="ECO:0000256" key="3">
    <source>
        <dbReference type="ARBA" id="ARBA00022833"/>
    </source>
</evidence>
<dbReference type="Pfam" id="PF00628">
    <property type="entry name" value="PHD"/>
    <property type="match status" value="1"/>
</dbReference>
<dbReference type="PANTHER" id="PTHR47793:SF1">
    <property type="entry name" value="HISTONE DEACETYLASE COMPLEX SUBUNIT CTI6"/>
    <property type="match status" value="1"/>
</dbReference>
<evidence type="ECO:0000256" key="2">
    <source>
        <dbReference type="ARBA" id="ARBA00022771"/>
    </source>
</evidence>
<feature type="compositionally biased region" description="Basic and acidic residues" evidence="4">
    <location>
        <begin position="69"/>
        <end position="80"/>
    </location>
</feature>
<dbReference type="GO" id="GO:0061186">
    <property type="term" value="P:negative regulation of silent mating-type cassette heterochromatin formation"/>
    <property type="evidence" value="ECO:0007669"/>
    <property type="project" value="TreeGrafter"/>
</dbReference>
<dbReference type="AlphaFoldDB" id="A0A6A6FPK9"/>
<feature type="compositionally biased region" description="Basic and acidic residues" evidence="4">
    <location>
        <begin position="237"/>
        <end position="249"/>
    </location>
</feature>
<dbReference type="SUPFAM" id="SSF57903">
    <property type="entry name" value="FYVE/PHD zinc finger"/>
    <property type="match status" value="1"/>
</dbReference>
<evidence type="ECO:0000256" key="1">
    <source>
        <dbReference type="ARBA" id="ARBA00022723"/>
    </source>
</evidence>
<feature type="compositionally biased region" description="Basic and acidic residues" evidence="4">
    <location>
        <begin position="360"/>
        <end position="390"/>
    </location>
</feature>
<name>A0A6A6FPK9_9PEZI</name>
<feature type="compositionally biased region" description="Basic and acidic residues" evidence="4">
    <location>
        <begin position="302"/>
        <end position="321"/>
    </location>
</feature>
<evidence type="ECO:0000313" key="6">
    <source>
        <dbReference type="EMBL" id="KAF2215118.1"/>
    </source>
</evidence>
<feature type="region of interest" description="Disordered" evidence="4">
    <location>
        <begin position="216"/>
        <end position="522"/>
    </location>
</feature>
<keyword evidence="2" id="KW-0863">Zinc-finger</keyword>
<dbReference type="InterPro" id="IPR053051">
    <property type="entry name" value="HDAC_complex_subunit"/>
</dbReference>
<dbReference type="SMART" id="SM00249">
    <property type="entry name" value="PHD"/>
    <property type="match status" value="1"/>
</dbReference>
<accession>A0A6A6FPK9</accession>
<gene>
    <name evidence="6" type="ORF">CERZMDRAFT_35405</name>
</gene>
<keyword evidence="3" id="KW-0862">Zinc</keyword>
<dbReference type="PROSITE" id="PS01359">
    <property type="entry name" value="ZF_PHD_1"/>
    <property type="match status" value="1"/>
</dbReference>
<feature type="compositionally biased region" description="Acidic residues" evidence="4">
    <location>
        <begin position="81"/>
        <end position="92"/>
    </location>
</feature>
<proteinExistence type="predicted"/>
<dbReference type="InterPro" id="IPR013083">
    <property type="entry name" value="Znf_RING/FYVE/PHD"/>
</dbReference>
<sequence>MPPSPPARRSTRGAPPPAAPASTTPSSLSSTRQDRNGRGANHQTSATPRSLSSEDISEPPRRSQRSQVAHKEEDVGKAEEAIDDADEEAVDDEEITRCICGMQEYPGPPLSEAFAGIPDAQAEDAGELFILCDGCTVWQHGGCVGIVAENLTPEKYFCEQCRPKQHVIGTDSRGNPSVASSMDAHAASPALTLPVMARYHDSGVRKAAANAEQHRQKYSLYVPLHPKATQRKGSVSKYDDKARKERESAASRASVDPATGKRRATMRSKEHDDEEEQLRIAIEESKREQAGKTGHGRRNGKRGRDDSSEDKSDNKRQRRSSESVPLGVRAEAVEEDSDDQTAAGKGKVKGDGPLSARTATLEKKEQEKERARAEAAGRRQERARSRRGDDVEQAEDAASKAASSAKASPPAPSSLPPSPPPAEKASCKKGPGKKPGKKLGNNQYTKAKFEQAASSPHGRKRQQNQAGGSGDEASETLANGDANGNKHSPSAPENVPATGKGKFGRGKKAAANGNGAKAHVEPVERTIPNMQAALVNMSAYVEGHRSETEQMHLAALTFPGGGEDTSQSTELSLLMLGGAVQALSVGGEVPQQLERTSSGEKSAYEEGQEFLRNVQAWYGKYGHLAGAGASAPVAPAP</sequence>
<dbReference type="InterPro" id="IPR019787">
    <property type="entry name" value="Znf_PHD-finger"/>
</dbReference>
<dbReference type="Gene3D" id="3.30.40.10">
    <property type="entry name" value="Zinc/RING finger domain, C3HC4 (zinc finger)"/>
    <property type="match status" value="1"/>
</dbReference>
<keyword evidence="1" id="KW-0479">Metal-binding</keyword>
<dbReference type="InterPro" id="IPR003903">
    <property type="entry name" value="UIM_dom"/>
</dbReference>
<dbReference type="OrthoDB" id="418595at2759"/>
<dbReference type="InterPro" id="IPR001965">
    <property type="entry name" value="Znf_PHD"/>
</dbReference>
<feature type="compositionally biased region" description="Low complexity" evidence="4">
    <location>
        <begin position="399"/>
        <end position="408"/>
    </location>
</feature>
<feature type="compositionally biased region" description="Polar residues" evidence="4">
    <location>
        <begin position="41"/>
        <end position="54"/>
    </location>
</feature>
<dbReference type="GO" id="GO:0033698">
    <property type="term" value="C:Rpd3L complex"/>
    <property type="evidence" value="ECO:0007669"/>
    <property type="project" value="TreeGrafter"/>
</dbReference>
<organism evidence="6 7">
    <name type="scientific">Cercospora zeae-maydis SCOH1-5</name>
    <dbReference type="NCBI Taxonomy" id="717836"/>
    <lineage>
        <taxon>Eukaryota</taxon>
        <taxon>Fungi</taxon>
        <taxon>Dikarya</taxon>
        <taxon>Ascomycota</taxon>
        <taxon>Pezizomycotina</taxon>
        <taxon>Dothideomycetes</taxon>
        <taxon>Dothideomycetidae</taxon>
        <taxon>Mycosphaerellales</taxon>
        <taxon>Mycosphaerellaceae</taxon>
        <taxon>Cercospora</taxon>
    </lineage>
</organism>
<evidence type="ECO:0000259" key="5">
    <source>
        <dbReference type="SMART" id="SM00249"/>
    </source>
</evidence>
<keyword evidence="7" id="KW-1185">Reference proteome</keyword>
<evidence type="ECO:0000313" key="7">
    <source>
        <dbReference type="Proteomes" id="UP000799539"/>
    </source>
</evidence>
<feature type="region of interest" description="Disordered" evidence="4">
    <location>
        <begin position="1"/>
        <end position="92"/>
    </location>
</feature>
<dbReference type="InterPro" id="IPR019786">
    <property type="entry name" value="Zinc_finger_PHD-type_CS"/>
</dbReference>
<feature type="compositionally biased region" description="Low complexity" evidence="4">
    <location>
        <begin position="20"/>
        <end position="31"/>
    </location>
</feature>
<dbReference type="InterPro" id="IPR011011">
    <property type="entry name" value="Znf_FYVE_PHD"/>
</dbReference>
<protein>
    <recommendedName>
        <fullName evidence="5">Zinc finger PHD-type domain-containing protein</fullName>
    </recommendedName>
</protein>
<feature type="compositionally biased region" description="Pro residues" evidence="4">
    <location>
        <begin position="409"/>
        <end position="422"/>
    </location>
</feature>
<dbReference type="Proteomes" id="UP000799539">
    <property type="component" value="Unassembled WGS sequence"/>
</dbReference>
<feature type="compositionally biased region" description="Basic and acidic residues" evidence="4">
    <location>
        <begin position="267"/>
        <end position="290"/>
    </location>
</feature>
<dbReference type="GO" id="GO:0008270">
    <property type="term" value="F:zinc ion binding"/>
    <property type="evidence" value="ECO:0007669"/>
    <property type="project" value="UniProtKB-KW"/>
</dbReference>
<dbReference type="EMBL" id="ML992666">
    <property type="protein sequence ID" value="KAF2215118.1"/>
    <property type="molecule type" value="Genomic_DNA"/>
</dbReference>
<feature type="domain" description="Zinc finger PHD-type" evidence="5">
    <location>
        <begin position="97"/>
        <end position="162"/>
    </location>
</feature>